<dbReference type="InterPro" id="IPR000843">
    <property type="entry name" value="HTH_LacI"/>
</dbReference>
<dbReference type="InterPro" id="IPR046335">
    <property type="entry name" value="LacI/GalR-like_sensor"/>
</dbReference>
<evidence type="ECO:0000259" key="4">
    <source>
        <dbReference type="PROSITE" id="PS50932"/>
    </source>
</evidence>
<comment type="caution">
    <text evidence="5">The sequence shown here is derived from an EMBL/GenBank/DDBJ whole genome shotgun (WGS) entry which is preliminary data.</text>
</comment>
<dbReference type="SUPFAM" id="SSF53822">
    <property type="entry name" value="Periplasmic binding protein-like I"/>
    <property type="match status" value="1"/>
</dbReference>
<evidence type="ECO:0000313" key="5">
    <source>
        <dbReference type="EMBL" id="GAA4676544.1"/>
    </source>
</evidence>
<accession>A0ABP8VYV2</accession>
<dbReference type="Gene3D" id="1.10.260.40">
    <property type="entry name" value="lambda repressor-like DNA-binding domains"/>
    <property type="match status" value="1"/>
</dbReference>
<feature type="domain" description="HTH lacI-type" evidence="4">
    <location>
        <begin position="11"/>
        <end position="65"/>
    </location>
</feature>
<keyword evidence="2 5" id="KW-0238">DNA-binding</keyword>
<sequence>MAGRRSGGRRATIHDVAAEAGISRGTVSRVLNNEPYVSDTARRAVQEAVAKVGYVRNAAARNLVTQRSRAIALIIHEPHSLVLEDSNIGNILIGTNSVLSGADHQLVTLMIDSQRDSDRVVEYLRGGFVDGAIILSARTGDPISAAIAEMDLPASMVGHPSDAPDIPFIGIDNRAAAEAIVRRLMATGRRRIGMLASGLDRDSGQDRLLGFTAALGDAYDPDLVVRHQFYSYAAGMEGMEELLARDPSIDGVFAASDAVAAGALDVLHRRGVVVPDDIGVIGFDDSSWALRCTPALSTVRQPAETLGGLAAQQVLDQLSGVDFERALILPTEIAWRESA</sequence>
<dbReference type="SUPFAM" id="SSF47413">
    <property type="entry name" value="lambda repressor-like DNA-binding domains"/>
    <property type="match status" value="1"/>
</dbReference>
<gene>
    <name evidence="5" type="ORF">GCM10025780_21450</name>
</gene>
<keyword evidence="1" id="KW-0805">Transcription regulation</keyword>
<name>A0ABP8VYV2_9MICO</name>
<protein>
    <submittedName>
        <fullName evidence="5">LacI family DNA-binding transcriptional regulator</fullName>
    </submittedName>
</protein>
<dbReference type="CDD" id="cd06267">
    <property type="entry name" value="PBP1_LacI_sugar_binding-like"/>
    <property type="match status" value="1"/>
</dbReference>
<dbReference type="InterPro" id="IPR010982">
    <property type="entry name" value="Lambda_DNA-bd_dom_sf"/>
</dbReference>
<proteinExistence type="predicted"/>
<dbReference type="EMBL" id="BAABLM010000003">
    <property type="protein sequence ID" value="GAA4676544.1"/>
    <property type="molecule type" value="Genomic_DNA"/>
</dbReference>
<dbReference type="PANTHER" id="PTHR30146">
    <property type="entry name" value="LACI-RELATED TRANSCRIPTIONAL REPRESSOR"/>
    <property type="match status" value="1"/>
</dbReference>
<dbReference type="CDD" id="cd01392">
    <property type="entry name" value="HTH_LacI"/>
    <property type="match status" value="1"/>
</dbReference>
<evidence type="ECO:0000313" key="6">
    <source>
        <dbReference type="Proteomes" id="UP001501295"/>
    </source>
</evidence>
<keyword evidence="3" id="KW-0804">Transcription</keyword>
<organism evidence="5 6">
    <name type="scientific">Frondihabitans cladoniiphilus</name>
    <dbReference type="NCBI Taxonomy" id="715785"/>
    <lineage>
        <taxon>Bacteria</taxon>
        <taxon>Bacillati</taxon>
        <taxon>Actinomycetota</taxon>
        <taxon>Actinomycetes</taxon>
        <taxon>Micrococcales</taxon>
        <taxon>Microbacteriaceae</taxon>
        <taxon>Frondihabitans</taxon>
    </lineage>
</organism>
<evidence type="ECO:0000256" key="3">
    <source>
        <dbReference type="ARBA" id="ARBA00023163"/>
    </source>
</evidence>
<dbReference type="InterPro" id="IPR028082">
    <property type="entry name" value="Peripla_BP_I"/>
</dbReference>
<dbReference type="Proteomes" id="UP001501295">
    <property type="component" value="Unassembled WGS sequence"/>
</dbReference>
<dbReference type="PRINTS" id="PR00036">
    <property type="entry name" value="HTHLACI"/>
</dbReference>
<reference evidence="6" key="1">
    <citation type="journal article" date="2019" name="Int. J. Syst. Evol. Microbiol.">
        <title>The Global Catalogue of Microorganisms (GCM) 10K type strain sequencing project: providing services to taxonomists for standard genome sequencing and annotation.</title>
        <authorList>
            <consortium name="The Broad Institute Genomics Platform"/>
            <consortium name="The Broad Institute Genome Sequencing Center for Infectious Disease"/>
            <person name="Wu L."/>
            <person name="Ma J."/>
        </authorList>
    </citation>
    <scope>NUCLEOTIDE SEQUENCE [LARGE SCALE GENOMIC DNA]</scope>
    <source>
        <strain evidence="6">JCM 18956</strain>
    </source>
</reference>
<dbReference type="GO" id="GO:0003677">
    <property type="term" value="F:DNA binding"/>
    <property type="evidence" value="ECO:0007669"/>
    <property type="project" value="UniProtKB-KW"/>
</dbReference>
<dbReference type="Pfam" id="PF00356">
    <property type="entry name" value="LacI"/>
    <property type="match status" value="1"/>
</dbReference>
<keyword evidence="6" id="KW-1185">Reference proteome</keyword>
<dbReference type="RefSeq" id="WP_345375843.1">
    <property type="nucleotide sequence ID" value="NZ_BAABLM010000003.1"/>
</dbReference>
<dbReference type="Pfam" id="PF13377">
    <property type="entry name" value="Peripla_BP_3"/>
    <property type="match status" value="1"/>
</dbReference>
<evidence type="ECO:0000256" key="2">
    <source>
        <dbReference type="ARBA" id="ARBA00023125"/>
    </source>
</evidence>
<dbReference type="PROSITE" id="PS50932">
    <property type="entry name" value="HTH_LACI_2"/>
    <property type="match status" value="1"/>
</dbReference>
<dbReference type="PANTHER" id="PTHR30146:SF109">
    <property type="entry name" value="HTH-TYPE TRANSCRIPTIONAL REGULATOR GALS"/>
    <property type="match status" value="1"/>
</dbReference>
<dbReference type="SMART" id="SM00354">
    <property type="entry name" value="HTH_LACI"/>
    <property type="match status" value="1"/>
</dbReference>
<dbReference type="Gene3D" id="3.40.50.2300">
    <property type="match status" value="2"/>
</dbReference>
<evidence type="ECO:0000256" key="1">
    <source>
        <dbReference type="ARBA" id="ARBA00023015"/>
    </source>
</evidence>